<feature type="signal peptide" evidence="1">
    <location>
        <begin position="1"/>
        <end position="17"/>
    </location>
</feature>
<keyword evidence="3" id="KW-1185">Reference proteome</keyword>
<proteinExistence type="predicted"/>
<gene>
    <name evidence="2" type="ORF">PQO03_11560</name>
</gene>
<reference evidence="2 3" key="1">
    <citation type="submission" date="2023-02" db="EMBL/GenBank/DDBJ databases">
        <title>Genome sequence of Lentisphaera profundi SAORIC-696.</title>
        <authorList>
            <person name="Kim e."/>
            <person name="Cho J.-C."/>
            <person name="Choi A."/>
            <person name="Kang I."/>
        </authorList>
    </citation>
    <scope>NUCLEOTIDE SEQUENCE [LARGE SCALE GENOMIC DNA]</scope>
    <source>
        <strain evidence="2 3">SAORIC-696</strain>
    </source>
</reference>
<accession>A0ABY7VR57</accession>
<protein>
    <submittedName>
        <fullName evidence="2">Uncharacterized protein</fullName>
    </submittedName>
</protein>
<dbReference type="EMBL" id="CP117811">
    <property type="protein sequence ID" value="WDE96346.1"/>
    <property type="molecule type" value="Genomic_DNA"/>
</dbReference>
<feature type="chain" id="PRO_5045505096" evidence="1">
    <location>
        <begin position="18"/>
        <end position="200"/>
    </location>
</feature>
<dbReference type="Proteomes" id="UP001214250">
    <property type="component" value="Chromosome 1"/>
</dbReference>
<organism evidence="2 3">
    <name type="scientific">Lentisphaera profundi</name>
    <dbReference type="NCBI Taxonomy" id="1658616"/>
    <lineage>
        <taxon>Bacteria</taxon>
        <taxon>Pseudomonadati</taxon>
        <taxon>Lentisphaerota</taxon>
        <taxon>Lentisphaeria</taxon>
        <taxon>Lentisphaerales</taxon>
        <taxon>Lentisphaeraceae</taxon>
        <taxon>Lentisphaera</taxon>
    </lineage>
</organism>
<dbReference type="RefSeq" id="WP_274150414.1">
    <property type="nucleotide sequence ID" value="NZ_CP117811.1"/>
</dbReference>
<evidence type="ECO:0000313" key="3">
    <source>
        <dbReference type="Proteomes" id="UP001214250"/>
    </source>
</evidence>
<name>A0ABY7VR57_9BACT</name>
<sequence>MKILILNLLLLANILIASPTKWSEKEQLTKFENSDKVFVGFVEKIVFFSNEGKMLTGEEIRFHLAMQNYLHYVATFKEIHTGDIDLMPDDKKLKEKLNIVLNETKKERESLINYYEKKLNDYPWLQGKVTAKVRLEEFYKGKKSSEEYIHITFEFTQHTMCPHLIQETVGGGRWVWYKLKNKYEVQKFDHNEHKKRNSKI</sequence>
<evidence type="ECO:0000256" key="1">
    <source>
        <dbReference type="SAM" id="SignalP"/>
    </source>
</evidence>
<evidence type="ECO:0000313" key="2">
    <source>
        <dbReference type="EMBL" id="WDE96346.1"/>
    </source>
</evidence>
<keyword evidence="1" id="KW-0732">Signal</keyword>